<dbReference type="Gene3D" id="1.10.10.10">
    <property type="entry name" value="Winged helix-like DNA-binding domain superfamily/Winged helix DNA-binding domain"/>
    <property type="match status" value="1"/>
</dbReference>
<dbReference type="CDD" id="cd23763">
    <property type="entry name" value="ASKHA_ATPase_ROK"/>
    <property type="match status" value="1"/>
</dbReference>
<reference evidence="3" key="1">
    <citation type="journal article" date="2020" name="mSystems">
        <title>Genome- and Community-Level Interaction Insights into Carbon Utilization and Element Cycling Functions of Hydrothermarchaeota in Hydrothermal Sediment.</title>
        <authorList>
            <person name="Zhou Z."/>
            <person name="Liu Y."/>
            <person name="Xu W."/>
            <person name="Pan J."/>
            <person name="Luo Z.H."/>
            <person name="Li M."/>
        </authorList>
    </citation>
    <scope>NUCLEOTIDE SEQUENCE [LARGE SCALE GENOMIC DNA]</scope>
    <source>
        <strain evidence="3">SpSt-70</strain>
    </source>
</reference>
<dbReference type="GO" id="GO:0003677">
    <property type="term" value="F:DNA binding"/>
    <property type="evidence" value="ECO:0007669"/>
    <property type="project" value="InterPro"/>
</dbReference>
<evidence type="ECO:0000256" key="1">
    <source>
        <dbReference type="ARBA" id="ARBA00006479"/>
    </source>
</evidence>
<dbReference type="SMART" id="SM00419">
    <property type="entry name" value="HTH_CRP"/>
    <property type="match status" value="1"/>
</dbReference>
<evidence type="ECO:0000259" key="2">
    <source>
        <dbReference type="SMART" id="SM00419"/>
    </source>
</evidence>
<proteinExistence type="inferred from homology"/>
<dbReference type="InterPro" id="IPR036390">
    <property type="entry name" value="WH_DNA-bd_sf"/>
</dbReference>
<dbReference type="PANTHER" id="PTHR18964">
    <property type="entry name" value="ROK (REPRESSOR, ORF, KINASE) FAMILY"/>
    <property type="match status" value="1"/>
</dbReference>
<dbReference type="GO" id="GO:0006355">
    <property type="term" value="P:regulation of DNA-templated transcription"/>
    <property type="evidence" value="ECO:0007669"/>
    <property type="project" value="InterPro"/>
</dbReference>
<dbReference type="Pfam" id="PF13412">
    <property type="entry name" value="HTH_24"/>
    <property type="match status" value="1"/>
</dbReference>
<dbReference type="SUPFAM" id="SSF53067">
    <property type="entry name" value="Actin-like ATPase domain"/>
    <property type="match status" value="1"/>
</dbReference>
<organism evidence="3">
    <name type="scientific">Dictyoglomus thermophilum</name>
    <dbReference type="NCBI Taxonomy" id="14"/>
    <lineage>
        <taxon>Bacteria</taxon>
        <taxon>Pseudomonadati</taxon>
        <taxon>Dictyoglomota</taxon>
        <taxon>Dictyoglomia</taxon>
        <taxon>Dictyoglomales</taxon>
        <taxon>Dictyoglomaceae</taxon>
        <taxon>Dictyoglomus</taxon>
    </lineage>
</organism>
<sequence>MKIGRPQLIDEVNKGQILKLLREEGPISRAEIARRLGLSRPTVSTHIKDLLKEGLVIEVGKGKSSKGRKGILLKYNARHGYFLAGDIEGSIMRFALSDLCGEILYEKVLSLNELRQKNMMKPENFINIMKEFLKENNVEEKNLKIIALGIAGIIEEGKLIFAPNLPEWNHAPLQNLVKEGFPGTQVILENDVNMGVMGEMWKGAGKGLKNIVYLNLSTGVGAGIVIDGKLYEGSNKFAGEVAYMVVDNHHENFPGVEYTPLGALEWVVSGARIIEKAKSFDSKYTLLERIFDDYDKVDEIKVLIDKVGEYLGKAIVNIVSVIDPEVIIVGGIVGKFLNILMRKIKPTIEYYLPIPVKIIPSALYPKTVVYGAIYKALELYHTKPVIV</sequence>
<dbReference type="InterPro" id="IPR000600">
    <property type="entry name" value="ROK"/>
</dbReference>
<comment type="caution">
    <text evidence="3">The sequence shown here is derived from an EMBL/GenBank/DDBJ whole genome shotgun (WGS) entry which is preliminary data.</text>
</comment>
<dbReference type="PANTHER" id="PTHR18964:SF149">
    <property type="entry name" value="BIFUNCTIONAL UDP-N-ACETYLGLUCOSAMINE 2-EPIMERASE_N-ACETYLMANNOSAMINE KINASE"/>
    <property type="match status" value="1"/>
</dbReference>
<dbReference type="AlphaFoldDB" id="A0A7C3KRW7"/>
<dbReference type="CDD" id="cd00090">
    <property type="entry name" value="HTH_ARSR"/>
    <property type="match status" value="1"/>
</dbReference>
<comment type="similarity">
    <text evidence="1">Belongs to the ROK (NagC/XylR) family.</text>
</comment>
<dbReference type="OMA" id="LGHINQP"/>
<name>A0A7C3KRW7_DICTH</name>
<accession>A0A7C3KRW7</accession>
<dbReference type="InterPro" id="IPR036388">
    <property type="entry name" value="WH-like_DNA-bd_sf"/>
</dbReference>
<dbReference type="EMBL" id="DTDV01000017">
    <property type="protein sequence ID" value="HGK24069.1"/>
    <property type="molecule type" value="Genomic_DNA"/>
</dbReference>
<feature type="domain" description="HTH crp-type" evidence="2">
    <location>
        <begin position="15"/>
        <end position="74"/>
    </location>
</feature>
<dbReference type="InterPro" id="IPR043129">
    <property type="entry name" value="ATPase_NBD"/>
</dbReference>
<protein>
    <submittedName>
        <fullName evidence="3">ROK family transcriptional regulator</fullName>
    </submittedName>
</protein>
<dbReference type="InterPro" id="IPR012318">
    <property type="entry name" value="HTH_CRP"/>
</dbReference>
<evidence type="ECO:0000313" key="3">
    <source>
        <dbReference type="EMBL" id="HGK24069.1"/>
    </source>
</evidence>
<dbReference type="Pfam" id="PF00480">
    <property type="entry name" value="ROK"/>
    <property type="match status" value="1"/>
</dbReference>
<dbReference type="SUPFAM" id="SSF46785">
    <property type="entry name" value="Winged helix' DNA-binding domain"/>
    <property type="match status" value="1"/>
</dbReference>
<gene>
    <name evidence="3" type="ORF">ENU78_06525</name>
</gene>
<dbReference type="InterPro" id="IPR011991">
    <property type="entry name" value="ArsR-like_HTH"/>
</dbReference>
<dbReference type="Gene3D" id="3.30.420.40">
    <property type="match status" value="2"/>
</dbReference>